<evidence type="ECO:0000313" key="2">
    <source>
        <dbReference type="EMBL" id="KAK9696515.1"/>
    </source>
</evidence>
<dbReference type="Proteomes" id="UP001479436">
    <property type="component" value="Unassembled WGS sequence"/>
</dbReference>
<feature type="compositionally biased region" description="Basic residues" evidence="1">
    <location>
        <begin position="57"/>
        <end position="70"/>
    </location>
</feature>
<feature type="compositionally biased region" description="Basic and acidic residues" evidence="1">
    <location>
        <begin position="27"/>
        <end position="39"/>
    </location>
</feature>
<dbReference type="InterPro" id="IPR037690">
    <property type="entry name" value="FAM204A"/>
</dbReference>
<evidence type="ECO:0000313" key="3">
    <source>
        <dbReference type="Proteomes" id="UP001479436"/>
    </source>
</evidence>
<reference evidence="2 3" key="1">
    <citation type="submission" date="2023-04" db="EMBL/GenBank/DDBJ databases">
        <title>Genome of Basidiobolus ranarum AG-B5.</title>
        <authorList>
            <person name="Stajich J.E."/>
            <person name="Carter-House D."/>
            <person name="Gryganskyi A."/>
        </authorList>
    </citation>
    <scope>NUCLEOTIDE SEQUENCE [LARGE SCALE GENOMIC DNA]</scope>
    <source>
        <strain evidence="2 3">AG-B5</strain>
    </source>
</reference>
<organism evidence="2 3">
    <name type="scientific">Basidiobolus ranarum</name>
    <dbReference type="NCBI Taxonomy" id="34480"/>
    <lineage>
        <taxon>Eukaryota</taxon>
        <taxon>Fungi</taxon>
        <taxon>Fungi incertae sedis</taxon>
        <taxon>Zoopagomycota</taxon>
        <taxon>Entomophthoromycotina</taxon>
        <taxon>Basidiobolomycetes</taxon>
        <taxon>Basidiobolales</taxon>
        <taxon>Basidiobolaceae</taxon>
        <taxon>Basidiobolus</taxon>
    </lineage>
</organism>
<dbReference type="EMBL" id="JASJQH010007953">
    <property type="protein sequence ID" value="KAK9696515.1"/>
    <property type="molecule type" value="Genomic_DNA"/>
</dbReference>
<keyword evidence="3" id="KW-1185">Reference proteome</keyword>
<accession>A0ABR2VT59</accession>
<feature type="compositionally biased region" description="Basic and acidic residues" evidence="1">
    <location>
        <begin position="71"/>
        <end position="84"/>
    </location>
</feature>
<dbReference type="PANTHER" id="PTHR14386:SF2">
    <property type="entry name" value="PROTEIN FAM204A"/>
    <property type="match status" value="1"/>
</dbReference>
<gene>
    <name evidence="2" type="ORF">K7432_012423</name>
</gene>
<protein>
    <submittedName>
        <fullName evidence="2">Uncharacterized protein</fullName>
    </submittedName>
</protein>
<name>A0ABR2VT59_9FUNG</name>
<proteinExistence type="predicted"/>
<feature type="compositionally biased region" description="Polar residues" evidence="1">
    <location>
        <begin position="1"/>
        <end position="15"/>
    </location>
</feature>
<sequence>MLSLQPTSLSPSDTSSNDEGELPQTKEIQEKETNTERWKRLQSLKRRREEVRGGGKQQRKKTSQLKKRILKRVERECASPEREVISSTSQMENDIYETITKEETNSHEDSKPFVPRKLATYLNPNPQLKENEKTQAVKQLERAIDEKVECGALKEAQSLNERLIRQLQEERLLEAMEARDFHIKQQETEFNLSKPKKPKLKWTFVGKERWEAKGNM</sequence>
<feature type="region of interest" description="Disordered" evidence="1">
    <location>
        <begin position="1"/>
        <end position="92"/>
    </location>
</feature>
<dbReference type="PANTHER" id="PTHR14386">
    <property type="entry name" value="PROTEIN FAM204A"/>
    <property type="match status" value="1"/>
</dbReference>
<comment type="caution">
    <text evidence="2">The sequence shown here is derived from an EMBL/GenBank/DDBJ whole genome shotgun (WGS) entry which is preliminary data.</text>
</comment>
<evidence type="ECO:0000256" key="1">
    <source>
        <dbReference type="SAM" id="MobiDB-lite"/>
    </source>
</evidence>